<evidence type="ECO:0000313" key="5">
    <source>
        <dbReference type="Proteomes" id="UP001162164"/>
    </source>
</evidence>
<feature type="compositionally biased region" description="Low complexity" evidence="3">
    <location>
        <begin position="123"/>
        <end position="149"/>
    </location>
</feature>
<dbReference type="EMBL" id="JAPWTJ010000749">
    <property type="protein sequence ID" value="KAJ8975911.1"/>
    <property type="molecule type" value="Genomic_DNA"/>
</dbReference>
<accession>A0ABQ9JD13</accession>
<organism evidence="4 5">
    <name type="scientific">Molorchus minor</name>
    <dbReference type="NCBI Taxonomy" id="1323400"/>
    <lineage>
        <taxon>Eukaryota</taxon>
        <taxon>Metazoa</taxon>
        <taxon>Ecdysozoa</taxon>
        <taxon>Arthropoda</taxon>
        <taxon>Hexapoda</taxon>
        <taxon>Insecta</taxon>
        <taxon>Pterygota</taxon>
        <taxon>Neoptera</taxon>
        <taxon>Endopterygota</taxon>
        <taxon>Coleoptera</taxon>
        <taxon>Polyphaga</taxon>
        <taxon>Cucujiformia</taxon>
        <taxon>Chrysomeloidea</taxon>
        <taxon>Cerambycidae</taxon>
        <taxon>Lamiinae</taxon>
        <taxon>Monochamini</taxon>
        <taxon>Molorchus</taxon>
    </lineage>
</organism>
<gene>
    <name evidence="4" type="ORF">NQ317_007754</name>
</gene>
<dbReference type="Proteomes" id="UP001162164">
    <property type="component" value="Unassembled WGS sequence"/>
</dbReference>
<proteinExistence type="predicted"/>
<dbReference type="InterPro" id="IPR033270">
    <property type="entry name" value="VPRBP/DCAF1"/>
</dbReference>
<sequence length="149" mass="16836">MMGILPLDSSFKTVDAIDYSSIATTDVKKSIYDLAINRFDTQIAIVENQGMYNSVQESVIRIYDVGRRRDDEDEQDEEEEDDDMNRSDDDNSDNDDGDNNDNNENNEDDNADEEDNDNDSESESWTSLSSGNESSLGTESLLGDLLFEY</sequence>
<keyword evidence="5" id="KW-1185">Reference proteome</keyword>
<feature type="compositionally biased region" description="Acidic residues" evidence="3">
    <location>
        <begin position="90"/>
        <end position="122"/>
    </location>
</feature>
<dbReference type="Gene3D" id="2.130.10.10">
    <property type="entry name" value="YVTN repeat-like/Quinoprotein amine dehydrogenase"/>
    <property type="match status" value="1"/>
</dbReference>
<reference evidence="4" key="1">
    <citation type="journal article" date="2023" name="Insect Mol. Biol.">
        <title>Genome sequencing provides insights into the evolution of gene families encoding plant cell wall-degrading enzymes in longhorned beetles.</title>
        <authorList>
            <person name="Shin N.R."/>
            <person name="Okamura Y."/>
            <person name="Kirsch R."/>
            <person name="Pauchet Y."/>
        </authorList>
    </citation>
    <scope>NUCLEOTIDE SEQUENCE</scope>
    <source>
        <strain evidence="4">MMC_N1</strain>
    </source>
</reference>
<feature type="region of interest" description="Disordered" evidence="3">
    <location>
        <begin position="63"/>
        <end position="149"/>
    </location>
</feature>
<evidence type="ECO:0000256" key="1">
    <source>
        <dbReference type="ARBA" id="ARBA00004123"/>
    </source>
</evidence>
<evidence type="ECO:0000256" key="3">
    <source>
        <dbReference type="SAM" id="MobiDB-lite"/>
    </source>
</evidence>
<protein>
    <submittedName>
        <fullName evidence="4">Uncharacterized protein</fullName>
    </submittedName>
</protein>
<dbReference type="InterPro" id="IPR015943">
    <property type="entry name" value="WD40/YVTN_repeat-like_dom_sf"/>
</dbReference>
<dbReference type="PANTHER" id="PTHR13129:SF4">
    <property type="entry name" value="DDB1- AND CUL4-ASSOCIATED FACTOR 1"/>
    <property type="match status" value="1"/>
</dbReference>
<dbReference type="PANTHER" id="PTHR13129">
    <property type="entry name" value="VPRBP PROTEIN-RELATED"/>
    <property type="match status" value="1"/>
</dbReference>
<comment type="caution">
    <text evidence="4">The sequence shown here is derived from an EMBL/GenBank/DDBJ whole genome shotgun (WGS) entry which is preliminary data.</text>
</comment>
<evidence type="ECO:0000313" key="4">
    <source>
        <dbReference type="EMBL" id="KAJ8975911.1"/>
    </source>
</evidence>
<comment type="subcellular location">
    <subcellularLocation>
        <location evidence="1">Nucleus</location>
    </subcellularLocation>
</comment>
<name>A0ABQ9JD13_9CUCU</name>
<evidence type="ECO:0000256" key="2">
    <source>
        <dbReference type="ARBA" id="ARBA00023242"/>
    </source>
</evidence>
<keyword evidence="2" id="KW-0539">Nucleus</keyword>
<feature type="compositionally biased region" description="Acidic residues" evidence="3">
    <location>
        <begin position="71"/>
        <end position="83"/>
    </location>
</feature>